<evidence type="ECO:0000313" key="2">
    <source>
        <dbReference type="EMBL" id="ABG52901.1"/>
    </source>
</evidence>
<dbReference type="RefSeq" id="WP_011613231.1">
    <property type="nucleotide sequence ID" value="NC_008312.1"/>
</dbReference>
<dbReference type="SUPFAM" id="SSF52540">
    <property type="entry name" value="P-loop containing nucleoside triphosphate hydrolases"/>
    <property type="match status" value="1"/>
</dbReference>
<accession>Q10XX3</accession>
<name>Q10XX3_TRIEI</name>
<sequence length="450" mass="52265">MNFMNLEEIKYNLNKQLLELENNCLNEAEGLVLQGVWQKKTYHEIARQEGYSSFYVANVVAPELYRKISEVIGKRVTKKRCRAILESHFTAQDQLTPELEELTNLPSYPCGAIPLNSPFYLEKPSLKQQIIKEISKPGGLVRIKAPQEMGKTSLLLRVLNDCQKNLGYKTVNLNLQKTDQNIFKNINQFLRWLCINCARELGLKPNLDLYWDDDLGSKMSWTIYFEEYLLEEIDSPLVLALDELNQVFEHPKVSEDFLPLLRSCYEEAKKNIIWQDFRLIVVHSTEIYIPLQLEQSPFNIGLPIELEFFSQEEVKKLVTKYQLNSQNNEEIQQLIELVRGHPALIHLALYYVSHKKITFKELLVTSVTQTGIYGHHLQRHWLALKKNPELANAFQTVCHSAEPVFLDPIIAYKLNSMGLINLFNNKATVSCPLYKEYFQIVYNNCMKTLT</sequence>
<dbReference type="Pfam" id="PF26355">
    <property type="entry name" value="HTH_VMAP-M9"/>
    <property type="match status" value="1"/>
</dbReference>
<dbReference type="Pfam" id="PF14516">
    <property type="entry name" value="AAA_35"/>
    <property type="match status" value="1"/>
</dbReference>
<protein>
    <recommendedName>
        <fullName evidence="1">vWA-MoxR associated protein N-terminal HTH domain-containing protein</fullName>
    </recommendedName>
</protein>
<dbReference type="KEGG" id="ter:Tery_3861"/>
<organism evidence="2">
    <name type="scientific">Trichodesmium erythraeum (strain IMS101)</name>
    <dbReference type="NCBI Taxonomy" id="203124"/>
    <lineage>
        <taxon>Bacteria</taxon>
        <taxon>Bacillati</taxon>
        <taxon>Cyanobacteriota</taxon>
        <taxon>Cyanophyceae</taxon>
        <taxon>Oscillatoriophycideae</taxon>
        <taxon>Oscillatoriales</taxon>
        <taxon>Microcoleaceae</taxon>
        <taxon>Trichodesmium</taxon>
    </lineage>
</organism>
<reference evidence="2" key="1">
    <citation type="submission" date="2006-06" db="EMBL/GenBank/DDBJ databases">
        <title>Complete sequence of Trichodesmium erythraeum IMS101.</title>
        <authorList>
            <consortium name="US DOE Joint Genome Institute"/>
            <person name="Copeland A."/>
            <person name="Lucas S."/>
            <person name="Lapidus A."/>
            <person name="Barry K."/>
            <person name="Detter J.C."/>
            <person name="Glavina del Rio T."/>
            <person name="Hammon N."/>
            <person name="Israni S."/>
            <person name="Dalin E."/>
            <person name="Tice H."/>
            <person name="Pitluck S."/>
            <person name="Kiss H."/>
            <person name="Munk A.C."/>
            <person name="Brettin T."/>
            <person name="Bruce D."/>
            <person name="Han C."/>
            <person name="Tapia R."/>
            <person name="Gilna P."/>
            <person name="Schmutz J."/>
            <person name="Larimer F."/>
            <person name="Land M."/>
            <person name="Hauser L."/>
            <person name="Kyrpides N."/>
            <person name="Kim E."/>
            <person name="Richardson P."/>
        </authorList>
    </citation>
    <scope>NUCLEOTIDE SEQUENCE [LARGE SCALE GENOMIC DNA]</scope>
    <source>
        <strain evidence="2">IMS101</strain>
    </source>
</reference>
<dbReference type="AlphaFoldDB" id="Q10XX3"/>
<dbReference type="EMBL" id="CP000393">
    <property type="protein sequence ID" value="ABG52901.1"/>
    <property type="molecule type" value="Genomic_DNA"/>
</dbReference>
<proteinExistence type="predicted"/>
<dbReference type="InterPro" id="IPR058651">
    <property type="entry name" value="HTH_VMAP-M9"/>
</dbReference>
<dbReference type="InterPro" id="IPR027417">
    <property type="entry name" value="P-loop_NTPase"/>
</dbReference>
<dbReference type="Gene3D" id="3.40.50.300">
    <property type="entry name" value="P-loop containing nucleotide triphosphate hydrolases"/>
    <property type="match status" value="1"/>
</dbReference>
<evidence type="ECO:0000259" key="1">
    <source>
        <dbReference type="Pfam" id="PF26355"/>
    </source>
</evidence>
<dbReference type="eggNOG" id="COG1672">
    <property type="taxonomic scope" value="Bacteria"/>
</dbReference>
<feature type="domain" description="vWA-MoxR associated protein N-terminal HTH" evidence="1">
    <location>
        <begin position="4"/>
        <end position="87"/>
    </location>
</feature>
<gene>
    <name evidence="2" type="ordered locus">Tery_3861</name>
</gene>
<dbReference type="HOGENOM" id="CLU_021307_2_0_3"/>
<dbReference type="STRING" id="203124.Tery_3861"/>